<dbReference type="GeneID" id="93618222"/>
<keyword evidence="6" id="KW-1185">Reference proteome</keyword>
<organism evidence="5 6">
    <name type="scientific">Rhizopus delemar (strain RA 99-880 / ATCC MYA-4621 / FGSC 9543 / NRRL 43880)</name>
    <name type="common">Mucormycosis agent</name>
    <name type="synonym">Rhizopus arrhizus var. delemar</name>
    <dbReference type="NCBI Taxonomy" id="246409"/>
    <lineage>
        <taxon>Eukaryota</taxon>
        <taxon>Fungi</taxon>
        <taxon>Fungi incertae sedis</taxon>
        <taxon>Mucoromycota</taxon>
        <taxon>Mucoromycotina</taxon>
        <taxon>Mucoromycetes</taxon>
        <taxon>Mucorales</taxon>
        <taxon>Mucorineae</taxon>
        <taxon>Rhizopodaceae</taxon>
        <taxon>Rhizopus</taxon>
    </lineage>
</organism>
<name>I1CDL6_RHIO9</name>
<dbReference type="SUPFAM" id="SSF50978">
    <property type="entry name" value="WD40 repeat-like"/>
    <property type="match status" value="1"/>
</dbReference>
<sequence length="315" mass="35148">MEEKNKKLVAENNELLKRWMDMKNKEAEKMNEATQFYEQALEQARSSPQRKRNQQKEYPSIDMIPSKVLQKINGNDEEVHCIASSTKGSLFATGGADKKIRLFDAKNGHLMRALGGALQTITSVSFNSTDELILGSYTDHDDQHTLTGHIGKVYAAKFTGDSTRLVSGSHDRTLKVWDLQRGYTTRTIFTYSSCNDLCLMDGDGQTLISGHLDNNIRFWDTRTASGIRELTDVHIGQVTSVSMSPGLHLIKMDLIGQDLVLDGTLHVWNVNTGNLEKAIKGHESVICGVSWGSTGEYVYSAEKNKVVCIWETANE</sequence>
<keyword evidence="2" id="KW-0677">Repeat</keyword>
<keyword evidence="1 3" id="KW-0853">WD repeat</keyword>
<evidence type="ECO:0000256" key="4">
    <source>
        <dbReference type="SAM" id="MobiDB-lite"/>
    </source>
</evidence>
<dbReference type="Pfam" id="PF00400">
    <property type="entry name" value="WD40"/>
    <property type="match status" value="4"/>
</dbReference>
<dbReference type="GO" id="GO:0034274">
    <property type="term" value="C:Atg12-Atg5-Atg16 complex"/>
    <property type="evidence" value="ECO:0007669"/>
    <property type="project" value="TreeGrafter"/>
</dbReference>
<feature type="repeat" description="WD" evidence="3">
    <location>
        <begin position="146"/>
        <end position="187"/>
    </location>
</feature>
<feature type="repeat" description="WD" evidence="3">
    <location>
        <begin position="279"/>
        <end position="315"/>
    </location>
</feature>
<dbReference type="VEuPathDB" id="FungiDB:RO3G_11257"/>
<gene>
    <name evidence="5" type="ORF">RO3G_11257</name>
</gene>
<dbReference type="Proteomes" id="UP000009138">
    <property type="component" value="Unassembled WGS sequence"/>
</dbReference>
<evidence type="ECO:0000256" key="3">
    <source>
        <dbReference type="PROSITE-ProRule" id="PRU00221"/>
    </source>
</evidence>
<dbReference type="InterPro" id="IPR001680">
    <property type="entry name" value="WD40_rpt"/>
</dbReference>
<proteinExistence type="predicted"/>
<dbReference type="STRING" id="246409.I1CDL6"/>
<feature type="region of interest" description="Disordered" evidence="4">
    <location>
        <begin position="40"/>
        <end position="59"/>
    </location>
</feature>
<dbReference type="PANTHER" id="PTHR19878:SF8">
    <property type="entry name" value="AUTOPHAGY-RELATED 16, ISOFORM F"/>
    <property type="match status" value="1"/>
</dbReference>
<dbReference type="EMBL" id="CH476740">
    <property type="protein sequence ID" value="EIE86546.1"/>
    <property type="molecule type" value="Genomic_DNA"/>
</dbReference>
<dbReference type="PANTHER" id="PTHR19878">
    <property type="entry name" value="AUTOPHAGY PROTEIN 16-LIKE"/>
    <property type="match status" value="1"/>
</dbReference>
<dbReference type="InterPro" id="IPR020472">
    <property type="entry name" value="WD40_PAC1"/>
</dbReference>
<dbReference type="AlphaFoldDB" id="I1CDL6"/>
<dbReference type="CDD" id="cd00200">
    <property type="entry name" value="WD40"/>
    <property type="match status" value="1"/>
</dbReference>
<dbReference type="InParanoid" id="I1CDL6"/>
<evidence type="ECO:0000256" key="2">
    <source>
        <dbReference type="ARBA" id="ARBA00022737"/>
    </source>
</evidence>
<protein>
    <submittedName>
        <fullName evidence="5">Uncharacterized protein</fullName>
    </submittedName>
</protein>
<reference evidence="5 6" key="1">
    <citation type="journal article" date="2009" name="PLoS Genet.">
        <title>Genomic analysis of the basal lineage fungus Rhizopus oryzae reveals a whole-genome duplication.</title>
        <authorList>
            <person name="Ma L.-J."/>
            <person name="Ibrahim A.S."/>
            <person name="Skory C."/>
            <person name="Grabherr M.G."/>
            <person name="Burger G."/>
            <person name="Butler M."/>
            <person name="Elias M."/>
            <person name="Idnurm A."/>
            <person name="Lang B.F."/>
            <person name="Sone T."/>
            <person name="Abe A."/>
            <person name="Calvo S.E."/>
            <person name="Corrochano L.M."/>
            <person name="Engels R."/>
            <person name="Fu J."/>
            <person name="Hansberg W."/>
            <person name="Kim J.-M."/>
            <person name="Kodira C.D."/>
            <person name="Koehrsen M.J."/>
            <person name="Liu B."/>
            <person name="Miranda-Saavedra D."/>
            <person name="O'Leary S."/>
            <person name="Ortiz-Castellanos L."/>
            <person name="Poulter R."/>
            <person name="Rodriguez-Romero J."/>
            <person name="Ruiz-Herrera J."/>
            <person name="Shen Y.-Q."/>
            <person name="Zeng Q."/>
            <person name="Galagan J."/>
            <person name="Birren B.W."/>
            <person name="Cuomo C.A."/>
            <person name="Wickes B.L."/>
        </authorList>
    </citation>
    <scope>NUCLEOTIDE SEQUENCE [LARGE SCALE GENOMIC DNA]</scope>
    <source>
        <strain evidence="6">RA 99-880 / ATCC MYA-4621 / FGSC 9543 / NRRL 43880</strain>
    </source>
</reference>
<dbReference type="Gene3D" id="2.130.10.10">
    <property type="entry name" value="YVTN repeat-like/Quinoprotein amine dehydrogenase"/>
    <property type="match status" value="2"/>
</dbReference>
<dbReference type="eggNOG" id="KOG0288">
    <property type="taxonomic scope" value="Eukaryota"/>
</dbReference>
<dbReference type="RefSeq" id="XP_067521942.1">
    <property type="nucleotide sequence ID" value="XM_067665841.1"/>
</dbReference>
<feature type="repeat" description="WD" evidence="3">
    <location>
        <begin position="72"/>
        <end position="113"/>
    </location>
</feature>
<dbReference type="GO" id="GO:0034045">
    <property type="term" value="C:phagophore assembly site membrane"/>
    <property type="evidence" value="ECO:0007669"/>
    <property type="project" value="TreeGrafter"/>
</dbReference>
<evidence type="ECO:0000313" key="5">
    <source>
        <dbReference type="EMBL" id="EIE86546.1"/>
    </source>
</evidence>
<evidence type="ECO:0000313" key="6">
    <source>
        <dbReference type="Proteomes" id="UP000009138"/>
    </source>
</evidence>
<feature type="repeat" description="WD" evidence="3">
    <location>
        <begin position="203"/>
        <end position="229"/>
    </location>
</feature>
<dbReference type="PROSITE" id="PS50294">
    <property type="entry name" value="WD_REPEATS_REGION"/>
    <property type="match status" value="2"/>
</dbReference>
<dbReference type="GO" id="GO:0043495">
    <property type="term" value="F:protein-membrane adaptor activity"/>
    <property type="evidence" value="ECO:0007669"/>
    <property type="project" value="TreeGrafter"/>
</dbReference>
<dbReference type="InterPro" id="IPR045160">
    <property type="entry name" value="ATG16"/>
</dbReference>
<dbReference type="PROSITE" id="PS50082">
    <property type="entry name" value="WD_REPEATS_2"/>
    <property type="match status" value="4"/>
</dbReference>
<dbReference type="PRINTS" id="PR00320">
    <property type="entry name" value="GPROTEINBRPT"/>
</dbReference>
<dbReference type="GO" id="GO:0000045">
    <property type="term" value="P:autophagosome assembly"/>
    <property type="evidence" value="ECO:0007669"/>
    <property type="project" value="InterPro"/>
</dbReference>
<dbReference type="GO" id="GO:0000421">
    <property type="term" value="C:autophagosome membrane"/>
    <property type="evidence" value="ECO:0007669"/>
    <property type="project" value="TreeGrafter"/>
</dbReference>
<accession>I1CDL6</accession>
<dbReference type="OMA" id="DFSEDTH"/>
<dbReference type="InterPro" id="IPR036322">
    <property type="entry name" value="WD40_repeat_dom_sf"/>
</dbReference>
<evidence type="ECO:0000256" key="1">
    <source>
        <dbReference type="ARBA" id="ARBA00022574"/>
    </source>
</evidence>
<dbReference type="SMART" id="SM00320">
    <property type="entry name" value="WD40"/>
    <property type="match status" value="4"/>
</dbReference>
<dbReference type="OrthoDB" id="538223at2759"/>
<dbReference type="InterPro" id="IPR015943">
    <property type="entry name" value="WD40/YVTN_repeat-like_dom_sf"/>
</dbReference>
<dbReference type="PROSITE" id="PS00678">
    <property type="entry name" value="WD_REPEATS_1"/>
    <property type="match status" value="2"/>
</dbReference>
<dbReference type="InterPro" id="IPR019775">
    <property type="entry name" value="WD40_repeat_CS"/>
</dbReference>